<dbReference type="InterPro" id="IPR020084">
    <property type="entry name" value="NUDIX_hydrolase_CS"/>
</dbReference>
<feature type="domain" description="Nudix hydrolase" evidence="3">
    <location>
        <begin position="43"/>
        <end position="181"/>
    </location>
</feature>
<dbReference type="Proteomes" id="UP000197025">
    <property type="component" value="Unassembled WGS sequence"/>
</dbReference>
<dbReference type="OrthoDB" id="9810968at2"/>
<dbReference type="PROSITE" id="PS00893">
    <property type="entry name" value="NUDIX_BOX"/>
    <property type="match status" value="1"/>
</dbReference>
<proteinExistence type="predicted"/>
<keyword evidence="5" id="KW-1185">Reference proteome</keyword>
<dbReference type="RefSeq" id="WP_088572203.1">
    <property type="nucleotide sequence ID" value="NZ_FYEK01000071.1"/>
</dbReference>
<evidence type="ECO:0000313" key="5">
    <source>
        <dbReference type="Proteomes" id="UP000197025"/>
    </source>
</evidence>
<dbReference type="Pfam" id="PF00293">
    <property type="entry name" value="NUDIX"/>
    <property type="match status" value="1"/>
</dbReference>
<keyword evidence="2" id="KW-0378">Hydrolase</keyword>
<gene>
    <name evidence="4" type="ORF">SAMN02746019_00019520</name>
</gene>
<dbReference type="AlphaFoldDB" id="A0A212RMB7"/>
<name>A0A212RMB7_9CHLR</name>
<evidence type="ECO:0000313" key="4">
    <source>
        <dbReference type="EMBL" id="SNB73688.1"/>
    </source>
</evidence>
<dbReference type="InParanoid" id="A0A212RMB7"/>
<protein>
    <submittedName>
        <fullName evidence="4">ADP-ribose pyrophosphatase YjhB, NUDIX family</fullName>
    </submittedName>
</protein>
<dbReference type="EMBL" id="FYEK01000071">
    <property type="protein sequence ID" value="SNB73688.1"/>
    <property type="molecule type" value="Genomic_DNA"/>
</dbReference>
<dbReference type="GO" id="GO:0016787">
    <property type="term" value="F:hydrolase activity"/>
    <property type="evidence" value="ECO:0007669"/>
    <property type="project" value="UniProtKB-KW"/>
</dbReference>
<dbReference type="InterPro" id="IPR000086">
    <property type="entry name" value="NUDIX_hydrolase_dom"/>
</dbReference>
<accession>A0A212RMB7</accession>
<dbReference type="PANTHER" id="PTHR43046">
    <property type="entry name" value="GDP-MANNOSE MANNOSYL HYDROLASE"/>
    <property type="match status" value="1"/>
</dbReference>
<evidence type="ECO:0000256" key="1">
    <source>
        <dbReference type="ARBA" id="ARBA00001946"/>
    </source>
</evidence>
<dbReference type="SUPFAM" id="SSF55811">
    <property type="entry name" value="Nudix"/>
    <property type="match status" value="1"/>
</dbReference>
<evidence type="ECO:0000256" key="2">
    <source>
        <dbReference type="ARBA" id="ARBA00022801"/>
    </source>
</evidence>
<dbReference type="CDD" id="cd02883">
    <property type="entry name" value="NUDIX_Hydrolase"/>
    <property type="match status" value="1"/>
</dbReference>
<organism evidence="4 5">
    <name type="scientific">Thermoflexus hugenholtzii JAD2</name>
    <dbReference type="NCBI Taxonomy" id="877466"/>
    <lineage>
        <taxon>Bacteria</taxon>
        <taxon>Bacillati</taxon>
        <taxon>Chloroflexota</taxon>
        <taxon>Thermoflexia</taxon>
        <taxon>Thermoflexales</taxon>
        <taxon>Thermoflexaceae</taxon>
        <taxon>Thermoflexus</taxon>
    </lineage>
</organism>
<dbReference type="Gene3D" id="3.90.79.10">
    <property type="entry name" value="Nucleoside Triphosphate Pyrophosphohydrolase"/>
    <property type="match status" value="1"/>
</dbReference>
<dbReference type="PROSITE" id="PS51462">
    <property type="entry name" value="NUDIX"/>
    <property type="match status" value="1"/>
</dbReference>
<dbReference type="InterPro" id="IPR015797">
    <property type="entry name" value="NUDIX_hydrolase-like_dom_sf"/>
</dbReference>
<reference evidence="5" key="1">
    <citation type="submission" date="2017-06" db="EMBL/GenBank/DDBJ databases">
        <authorList>
            <person name="Varghese N."/>
            <person name="Submissions S."/>
        </authorList>
    </citation>
    <scope>NUCLEOTIDE SEQUENCE [LARGE SCALE GENOMIC DNA]</scope>
    <source>
        <strain evidence="5">JAD2</strain>
    </source>
</reference>
<evidence type="ECO:0000259" key="3">
    <source>
        <dbReference type="PROSITE" id="PS51462"/>
    </source>
</evidence>
<sequence>MNRPLIAPSELETLTARFGPQPHHHAEVMVGDGWWDEARRSLDRRRGEVLLVIQRPEGEILVHTKAFYPPQAYRLPTGGIGWGETAWEALHREMGEETGLPVQAAEWWGLITYTLYPSADRRDLGTPFVSFVFYVRTEGEPRPADLREQIAAFRWVRPETLPEIARRLESLDPPWRGWGAFRAVGHRFVWEHHGARLRSARAGLS</sequence>
<comment type="cofactor">
    <cofactor evidence="1">
        <name>Mg(2+)</name>
        <dbReference type="ChEBI" id="CHEBI:18420"/>
    </cofactor>
</comment>
<dbReference type="PANTHER" id="PTHR43046:SF14">
    <property type="entry name" value="MUTT_NUDIX FAMILY PROTEIN"/>
    <property type="match status" value="1"/>
</dbReference>